<evidence type="ECO:0000256" key="7">
    <source>
        <dbReference type="ARBA" id="ARBA00023027"/>
    </source>
</evidence>
<evidence type="ECO:0000259" key="9">
    <source>
        <dbReference type="Pfam" id="PF01467"/>
    </source>
</evidence>
<evidence type="ECO:0000256" key="1">
    <source>
        <dbReference type="ARBA" id="ARBA00004790"/>
    </source>
</evidence>
<dbReference type="InterPro" id="IPR005248">
    <property type="entry name" value="NadD/NMNAT"/>
</dbReference>
<keyword evidence="2" id="KW-0662">Pyridine nucleotide biosynthesis</keyword>
<keyword evidence="3" id="KW-0808">Transferase</keyword>
<evidence type="ECO:0000256" key="2">
    <source>
        <dbReference type="ARBA" id="ARBA00022642"/>
    </source>
</evidence>
<dbReference type="GO" id="GO:0070566">
    <property type="term" value="F:adenylyltransferase activity"/>
    <property type="evidence" value="ECO:0007669"/>
    <property type="project" value="UniProtKB-ARBA"/>
</dbReference>
<dbReference type="SUPFAM" id="SSF52374">
    <property type="entry name" value="Nucleotidylyl transferase"/>
    <property type="match status" value="1"/>
</dbReference>
<dbReference type="AlphaFoldDB" id="A0A7S1XRJ1"/>
<sequence>MAQSAGEAAQRRVLLFGLSANPPTAAHAGMVAELVTKSDFDAIWVLPVYVHMLDSKRNKLEKFEHRVAMCRMAFEHLGSASCPVGVKEIERIVVERRLKQRGGSGVARVGTADVLDHLSAAYPGTDFSFVMGADTYRDLRAGVWRRSDELLRRLNFVVFPRGDIEVHPRPQDTLLAAASGWGDVSSSKVAAGSDTSYLRAVLNPNVLEYMQEHELYTLGKIQRRRRRRRWASGIALAAIAIETVVRLRDGVGSFGGGGD</sequence>
<comment type="pathway">
    <text evidence="1">Cofactor biosynthesis; NAD(+) biosynthesis.</text>
</comment>
<keyword evidence="8" id="KW-0812">Transmembrane</keyword>
<dbReference type="Pfam" id="PF01467">
    <property type="entry name" value="CTP_transf_like"/>
    <property type="match status" value="1"/>
</dbReference>
<dbReference type="PANTHER" id="PTHR39321:SF3">
    <property type="entry name" value="PHOSPHOPANTETHEINE ADENYLYLTRANSFERASE"/>
    <property type="match status" value="1"/>
</dbReference>
<keyword evidence="5" id="KW-0547">Nucleotide-binding</keyword>
<dbReference type="Gene3D" id="3.40.50.620">
    <property type="entry name" value="HUPs"/>
    <property type="match status" value="1"/>
</dbReference>
<keyword evidence="6" id="KW-0067">ATP-binding</keyword>
<evidence type="ECO:0000256" key="4">
    <source>
        <dbReference type="ARBA" id="ARBA00022695"/>
    </source>
</evidence>
<dbReference type="PANTHER" id="PTHR39321">
    <property type="entry name" value="NICOTINATE-NUCLEOTIDE ADENYLYLTRANSFERASE-RELATED"/>
    <property type="match status" value="1"/>
</dbReference>
<keyword evidence="8" id="KW-0472">Membrane</keyword>
<protein>
    <recommendedName>
        <fullName evidence="9">Cytidyltransferase-like domain-containing protein</fullName>
    </recommendedName>
</protein>
<feature type="domain" description="Cytidyltransferase-like" evidence="9">
    <location>
        <begin position="19"/>
        <end position="189"/>
    </location>
</feature>
<organism evidence="10">
    <name type="scientific">Phaeomonas parva</name>
    <dbReference type="NCBI Taxonomy" id="124430"/>
    <lineage>
        <taxon>Eukaryota</taxon>
        <taxon>Sar</taxon>
        <taxon>Stramenopiles</taxon>
        <taxon>Ochrophyta</taxon>
        <taxon>Pinguiophyceae</taxon>
        <taxon>Pinguiochrysidales</taxon>
        <taxon>Pinguiochrysidaceae</taxon>
        <taxon>Phaeomonas</taxon>
    </lineage>
</organism>
<dbReference type="EMBL" id="HBGJ01022852">
    <property type="protein sequence ID" value="CAD9256353.1"/>
    <property type="molecule type" value="Transcribed_RNA"/>
</dbReference>
<evidence type="ECO:0000313" key="10">
    <source>
        <dbReference type="EMBL" id="CAD9256353.1"/>
    </source>
</evidence>
<proteinExistence type="predicted"/>
<gene>
    <name evidence="10" type="ORF">PPAR1163_LOCUS14724</name>
</gene>
<keyword evidence="8" id="KW-1133">Transmembrane helix</keyword>
<dbReference type="CDD" id="cd02165">
    <property type="entry name" value="NMNAT"/>
    <property type="match status" value="1"/>
</dbReference>
<evidence type="ECO:0000256" key="5">
    <source>
        <dbReference type="ARBA" id="ARBA00022741"/>
    </source>
</evidence>
<dbReference type="InterPro" id="IPR014729">
    <property type="entry name" value="Rossmann-like_a/b/a_fold"/>
</dbReference>
<evidence type="ECO:0000256" key="3">
    <source>
        <dbReference type="ARBA" id="ARBA00022679"/>
    </source>
</evidence>
<keyword evidence="4" id="KW-0548">Nucleotidyltransferase</keyword>
<reference evidence="10" key="1">
    <citation type="submission" date="2021-01" db="EMBL/GenBank/DDBJ databases">
        <authorList>
            <person name="Corre E."/>
            <person name="Pelletier E."/>
            <person name="Niang G."/>
            <person name="Scheremetjew M."/>
            <person name="Finn R."/>
            <person name="Kale V."/>
            <person name="Holt S."/>
            <person name="Cochrane G."/>
            <person name="Meng A."/>
            <person name="Brown T."/>
            <person name="Cohen L."/>
        </authorList>
    </citation>
    <scope>NUCLEOTIDE SEQUENCE</scope>
    <source>
        <strain evidence="10">CCMP2877</strain>
    </source>
</reference>
<name>A0A7S1XRJ1_9STRA</name>
<keyword evidence="7" id="KW-0520">NAD</keyword>
<dbReference type="GO" id="GO:0005524">
    <property type="term" value="F:ATP binding"/>
    <property type="evidence" value="ECO:0007669"/>
    <property type="project" value="UniProtKB-KW"/>
</dbReference>
<evidence type="ECO:0000256" key="8">
    <source>
        <dbReference type="SAM" id="Phobius"/>
    </source>
</evidence>
<feature type="transmembrane region" description="Helical" evidence="8">
    <location>
        <begin position="230"/>
        <end position="247"/>
    </location>
</feature>
<accession>A0A7S1XRJ1</accession>
<dbReference type="InterPro" id="IPR004821">
    <property type="entry name" value="Cyt_trans-like"/>
</dbReference>
<dbReference type="GO" id="GO:0009435">
    <property type="term" value="P:NAD+ biosynthetic process"/>
    <property type="evidence" value="ECO:0007669"/>
    <property type="project" value="UniProtKB-UniPathway"/>
</dbReference>
<dbReference type="UniPathway" id="UPA00253">
    <property type="reaction ID" value="UER00600"/>
</dbReference>
<evidence type="ECO:0000256" key="6">
    <source>
        <dbReference type="ARBA" id="ARBA00022840"/>
    </source>
</evidence>